<organism evidence="2 3">
    <name type="scientific">Methanooceanicella nereidis</name>
    <dbReference type="NCBI Taxonomy" id="2052831"/>
    <lineage>
        <taxon>Archaea</taxon>
        <taxon>Methanobacteriati</taxon>
        <taxon>Methanobacteriota</taxon>
        <taxon>Stenosarchaea group</taxon>
        <taxon>Methanomicrobia</taxon>
        <taxon>Methanocellales</taxon>
        <taxon>Methanocellaceae</taxon>
        <taxon>Methanooceanicella</taxon>
    </lineage>
</organism>
<sequence>MAKKVKAPGIYAPGSIILTENIIKNMDDPDEGLIMELSPGGETGMDKVAAKYGYSLEISTSDNMVTSRMMPLNKKTEEIDVSGETCPGPAIIVGEMLSGMPSGDRLMVKTLSSDTLDDIAMVARSMGSKIVEKGVIGDRNYVIIEKAEKIQADGAAALNKDSVLIVQSNGIGNAERAYATFIFSKVALSMGKKVIIFTLMDGVSLVKKGNAAIVKHPDFERLDKLMGDVVKAGATIYACELSAKFRGIKPSDLAEGVKMAGAATYLELLSDPGNVIVNF</sequence>
<evidence type="ECO:0000313" key="3">
    <source>
        <dbReference type="Proteomes" id="UP001320159"/>
    </source>
</evidence>
<dbReference type="SUPFAM" id="SSF75169">
    <property type="entry name" value="DsrEFH-like"/>
    <property type="match status" value="1"/>
</dbReference>
<comment type="caution">
    <text evidence="2">The sequence shown here is derived from an EMBL/GenBank/DDBJ whole genome shotgun (WGS) entry which is preliminary data.</text>
</comment>
<gene>
    <name evidence="2" type="ORF">CUJ83_11375</name>
</gene>
<dbReference type="Pfam" id="PF02635">
    <property type="entry name" value="DsrE"/>
    <property type="match status" value="1"/>
</dbReference>
<dbReference type="Proteomes" id="UP001320159">
    <property type="component" value="Unassembled WGS sequence"/>
</dbReference>
<evidence type="ECO:0000313" key="2">
    <source>
        <dbReference type="EMBL" id="MCD1295599.1"/>
    </source>
</evidence>
<dbReference type="InterPro" id="IPR003787">
    <property type="entry name" value="Sulphur_relay_DsrE/F-like"/>
</dbReference>
<dbReference type="Pfam" id="PF01206">
    <property type="entry name" value="TusA"/>
    <property type="match status" value="1"/>
</dbReference>
<proteinExistence type="predicted"/>
<dbReference type="InterPro" id="IPR036868">
    <property type="entry name" value="TusA-like_sf"/>
</dbReference>
<reference evidence="2 3" key="1">
    <citation type="submission" date="2017-11" db="EMBL/GenBank/DDBJ databases">
        <title>Isolation and Characterization of Family Methanocellaceae Species from Potential Methane Hydrate Area Offshore Southwestern Taiwan.</title>
        <authorList>
            <person name="Zhang W.-L."/>
            <person name="Chen W.-C."/>
            <person name="Lai M.-C."/>
            <person name="Chen S.-C."/>
        </authorList>
    </citation>
    <scope>NUCLEOTIDE SEQUENCE [LARGE SCALE GENOMIC DNA]</scope>
    <source>
        <strain evidence="2 3">CWC-04</strain>
    </source>
</reference>
<accession>A0AAP2RDZ7</accession>
<dbReference type="InterPro" id="IPR027396">
    <property type="entry name" value="DsrEFH-like"/>
</dbReference>
<keyword evidence="3" id="KW-1185">Reference proteome</keyword>
<dbReference type="Gene3D" id="3.40.1260.10">
    <property type="entry name" value="DsrEFH-like"/>
    <property type="match status" value="1"/>
</dbReference>
<dbReference type="EMBL" id="PGCK01000009">
    <property type="protein sequence ID" value="MCD1295599.1"/>
    <property type="molecule type" value="Genomic_DNA"/>
</dbReference>
<dbReference type="PROSITE" id="PS01148">
    <property type="entry name" value="UPF0033"/>
    <property type="match status" value="1"/>
</dbReference>
<name>A0AAP2RDZ7_9EURY</name>
<dbReference type="RefSeq" id="WP_230742455.1">
    <property type="nucleotide sequence ID" value="NZ_PGCK01000009.1"/>
</dbReference>
<dbReference type="AlphaFoldDB" id="A0AAP2RDZ7"/>
<dbReference type="PANTHER" id="PTHR34655">
    <property type="entry name" value="CONSERVED WITHIN P. AEROPHILUM"/>
    <property type="match status" value="1"/>
</dbReference>
<dbReference type="Gene3D" id="3.30.110.40">
    <property type="entry name" value="TusA-like domain"/>
    <property type="match status" value="1"/>
</dbReference>
<dbReference type="SUPFAM" id="SSF64307">
    <property type="entry name" value="SirA-like"/>
    <property type="match status" value="1"/>
</dbReference>
<dbReference type="CDD" id="cd00291">
    <property type="entry name" value="SirA_YedF_YeeD"/>
    <property type="match status" value="1"/>
</dbReference>
<feature type="domain" description="UPF0033" evidence="1">
    <location>
        <begin position="79"/>
        <end position="103"/>
    </location>
</feature>
<protein>
    <submittedName>
        <fullName evidence="2">Sulfur reduction protein DsrE</fullName>
    </submittedName>
</protein>
<dbReference type="PANTHER" id="PTHR34655:SF2">
    <property type="entry name" value="PEROXIREDOXIN FAMILY PROTEIN"/>
    <property type="match status" value="1"/>
</dbReference>
<dbReference type="InterPro" id="IPR001455">
    <property type="entry name" value="TusA-like"/>
</dbReference>
<evidence type="ECO:0000259" key="1">
    <source>
        <dbReference type="PROSITE" id="PS01148"/>
    </source>
</evidence>